<sequence>MFFPSNQASDSSEAGNALFRNIFFLVQATFLAQLIIAGNGAIAFDCFAESEKTVTAGFRGYLDSNSVAVSIHCAPAESSGADLILPMRIKNGDFPYRLDVEKWKINPGAITGVVLFDKNGGFGENGLKSESPAPAQIAIAGTARGGLAWGRCNSSDEKVLLEPLREISLPSPNVTSLSGHKDLLAVSMAGGGIALLRISSEPMDLKLLWTAGLAQGLGSLNTVSVRLIMGEDGDDRSNDGALSDDGRNINDATGNSDCNSVCEKKISIFANLRDGRLFRAEFFRAGDGIISMTGDSEPLFHENAMKVTLPDIGFCPQLFHPHGDRGMLIMDYVGDQFLLTSCGFSPSNFPRIPANATPLDGLGGYFPMSGSFESSVFSGVDQPAVEAIFAAPWKVFGSNFRNNSAEVLTGSMTRFPGMLRVGGENWLMTGHWQFLNPLSGECADFGRGFSAAVLPEAITLIQQNEFFAVGHVRGVELFRIDGKDIRNGLSPVSSVKTSDSVTSCVLIQEPGAIRCCYVAGKLIYTFRVPLPARNNGVSENPRINVFQADTPMSDLESPIYLKPSALGGLIVLAGSSARLYLRKTEDIADGPVLWKLKASVEADSDLSVVASSAAISMERMWILFRGDRHCRICSIALEYPDSGER</sequence>
<evidence type="ECO:0000313" key="1">
    <source>
        <dbReference type="EMBL" id="PKK90062.1"/>
    </source>
</evidence>
<reference evidence="1 2" key="1">
    <citation type="journal article" date="2017" name="ISME J.">
        <title>Potential for microbial H2 and metal transformations associated with novel bacteria and archaea in deep terrestrial subsurface sediments.</title>
        <authorList>
            <person name="Hernsdorf A.W."/>
            <person name="Amano Y."/>
            <person name="Miyakawa K."/>
            <person name="Ise K."/>
            <person name="Suzuki Y."/>
            <person name="Anantharaman K."/>
            <person name="Probst A."/>
            <person name="Burstein D."/>
            <person name="Thomas B.C."/>
            <person name="Banfield J.F."/>
        </authorList>
    </citation>
    <scope>NUCLEOTIDE SEQUENCE [LARGE SCALE GENOMIC DNA]</scope>
    <source>
        <strain evidence="1">HGW-Wallbacteria-1</strain>
    </source>
</reference>
<comment type="caution">
    <text evidence="1">The sequence shown here is derived from an EMBL/GenBank/DDBJ whole genome shotgun (WGS) entry which is preliminary data.</text>
</comment>
<protein>
    <submittedName>
        <fullName evidence="1">Uncharacterized protein</fullName>
    </submittedName>
</protein>
<gene>
    <name evidence="1" type="ORF">CVV64_11120</name>
</gene>
<dbReference type="EMBL" id="PGXC01000008">
    <property type="protein sequence ID" value="PKK90062.1"/>
    <property type="molecule type" value="Genomic_DNA"/>
</dbReference>
<proteinExistence type="predicted"/>
<organism evidence="1 2">
    <name type="scientific">Candidatus Wallbacteria bacterium HGW-Wallbacteria-1</name>
    <dbReference type="NCBI Taxonomy" id="2013854"/>
    <lineage>
        <taxon>Bacteria</taxon>
        <taxon>Candidatus Walliibacteriota</taxon>
    </lineage>
</organism>
<evidence type="ECO:0000313" key="2">
    <source>
        <dbReference type="Proteomes" id="UP000233256"/>
    </source>
</evidence>
<dbReference type="Proteomes" id="UP000233256">
    <property type="component" value="Unassembled WGS sequence"/>
</dbReference>
<accession>A0A2N1PP59</accession>
<dbReference type="AlphaFoldDB" id="A0A2N1PP59"/>
<name>A0A2N1PP59_9BACT</name>